<evidence type="ECO:0000313" key="3">
    <source>
        <dbReference type="EMBL" id="HIV73891.1"/>
    </source>
</evidence>
<feature type="domain" description="MoaB/Mog" evidence="2">
    <location>
        <begin position="8"/>
        <end position="175"/>
    </location>
</feature>
<organism evidence="3 4">
    <name type="scientific">Candidatus Pseudogracilibacillus intestinigallinarum</name>
    <dbReference type="NCBI Taxonomy" id="2838742"/>
    <lineage>
        <taxon>Bacteria</taxon>
        <taxon>Bacillati</taxon>
        <taxon>Bacillota</taxon>
        <taxon>Bacilli</taxon>
        <taxon>Bacillales</taxon>
        <taxon>Bacillaceae</taxon>
        <taxon>Pseudogracilibacillus</taxon>
    </lineage>
</organism>
<dbReference type="SMART" id="SM00852">
    <property type="entry name" value="MoCF_biosynth"/>
    <property type="match status" value="1"/>
</dbReference>
<dbReference type="Gene3D" id="3.90.950.20">
    <property type="entry name" value="CinA-like"/>
    <property type="match status" value="1"/>
</dbReference>
<dbReference type="Pfam" id="PF18146">
    <property type="entry name" value="CinA_KH"/>
    <property type="match status" value="1"/>
</dbReference>
<dbReference type="PANTHER" id="PTHR13939">
    <property type="entry name" value="NICOTINAMIDE-NUCLEOTIDE AMIDOHYDROLASE PNCC"/>
    <property type="match status" value="1"/>
</dbReference>
<dbReference type="InterPro" id="IPR036653">
    <property type="entry name" value="CinA-like_C"/>
</dbReference>
<dbReference type="SUPFAM" id="SSF142433">
    <property type="entry name" value="CinA-like"/>
    <property type="match status" value="1"/>
</dbReference>
<evidence type="ECO:0000256" key="1">
    <source>
        <dbReference type="HAMAP-Rule" id="MF_00226"/>
    </source>
</evidence>
<dbReference type="SUPFAM" id="SSF53218">
    <property type="entry name" value="Molybdenum cofactor biosynthesis proteins"/>
    <property type="match status" value="1"/>
</dbReference>
<dbReference type="Gene3D" id="3.40.980.10">
    <property type="entry name" value="MoaB/Mog-like domain"/>
    <property type="match status" value="1"/>
</dbReference>
<sequence length="413" mass="45557">MTKQLNTEIIAVGTELLLGQIANTNAQWMSGELAANGINTYYHTVVGDNMDRLTAVFKRAQQRSNVVLVTGGLGPTQDDLSREAFQQLTDLRIVEEKDSLQKIIDFYRDQGTEMTPNNRRQARVFEDSKVLPNKVGMAPGNLVVYKDVIWIFMPGVPREMKQIFSDEVIPYLKSINGEMVIESKVLNFTGIGESVLEHTLEDLIRTQHNPTIAPLAVKGKITVRVSAKAETKEKALSMIENTKKEILSYIGRFYFGEGSMTLEEKVFDLLREQQMSIASAESLTGGLFASNIVDNSGASAVLKGGVVCYDPAVKRQVLQVADETIRTHGTVSEQCAKELAENVRHILGSSIGISFTGVAGPNEIEGKKAGTVYIGIATEEGTKVNKFVFAGNRKQVRERAVLKGYELLFTFLK</sequence>
<dbReference type="InterPro" id="IPR008136">
    <property type="entry name" value="CinA_C"/>
</dbReference>
<dbReference type="EMBL" id="DXHX01000030">
    <property type="protein sequence ID" value="HIV73891.1"/>
    <property type="molecule type" value="Genomic_DNA"/>
</dbReference>
<dbReference type="InterPro" id="IPR050101">
    <property type="entry name" value="CinA"/>
</dbReference>
<gene>
    <name evidence="1" type="primary">cinA</name>
    <name evidence="3" type="ORF">H9895_02285</name>
</gene>
<dbReference type="PANTHER" id="PTHR13939:SF0">
    <property type="entry name" value="NMN AMIDOHYDROLASE-LIKE PROTEIN YFAY"/>
    <property type="match status" value="1"/>
</dbReference>
<reference evidence="3" key="2">
    <citation type="submission" date="2021-04" db="EMBL/GenBank/DDBJ databases">
        <authorList>
            <person name="Gilroy R."/>
        </authorList>
    </citation>
    <scope>NUCLEOTIDE SEQUENCE</scope>
    <source>
        <strain evidence="3">CHK169-2315</strain>
    </source>
</reference>
<evidence type="ECO:0000313" key="4">
    <source>
        <dbReference type="Proteomes" id="UP000823937"/>
    </source>
</evidence>
<comment type="caution">
    <text evidence="3">The sequence shown here is derived from an EMBL/GenBank/DDBJ whole genome shotgun (WGS) entry which is preliminary data.</text>
</comment>
<dbReference type="Pfam" id="PF00994">
    <property type="entry name" value="MoCF_biosynth"/>
    <property type="match status" value="1"/>
</dbReference>
<comment type="similarity">
    <text evidence="1">Belongs to the CinA family.</text>
</comment>
<dbReference type="PIRSF" id="PIRSF006728">
    <property type="entry name" value="CinA"/>
    <property type="match status" value="1"/>
</dbReference>
<dbReference type="NCBIfam" id="NF001813">
    <property type="entry name" value="PRK00549.1"/>
    <property type="match status" value="1"/>
</dbReference>
<dbReference type="HAMAP" id="MF_00226_B">
    <property type="entry name" value="CinA_B"/>
    <property type="match status" value="1"/>
</dbReference>
<protein>
    <recommendedName>
        <fullName evidence="1">Putative competence-damage inducible protein</fullName>
    </recommendedName>
</protein>
<dbReference type="Pfam" id="PF02464">
    <property type="entry name" value="CinA"/>
    <property type="match status" value="1"/>
</dbReference>
<dbReference type="InterPro" id="IPR008135">
    <property type="entry name" value="Competence-induced_CinA"/>
</dbReference>
<dbReference type="Proteomes" id="UP000823937">
    <property type="component" value="Unassembled WGS sequence"/>
</dbReference>
<dbReference type="CDD" id="cd00885">
    <property type="entry name" value="cinA"/>
    <property type="match status" value="1"/>
</dbReference>
<dbReference type="NCBIfam" id="TIGR00200">
    <property type="entry name" value="cinA_nterm"/>
    <property type="match status" value="1"/>
</dbReference>
<dbReference type="AlphaFoldDB" id="A0A9D1PK47"/>
<name>A0A9D1PK47_9BACI</name>
<proteinExistence type="inferred from homology"/>
<dbReference type="NCBIfam" id="TIGR00199">
    <property type="entry name" value="PncC_domain"/>
    <property type="match status" value="1"/>
</dbReference>
<dbReference type="InterPro" id="IPR041424">
    <property type="entry name" value="CinA_KH"/>
</dbReference>
<dbReference type="InterPro" id="IPR036425">
    <property type="entry name" value="MoaB/Mog-like_dom_sf"/>
</dbReference>
<dbReference type="Gene3D" id="3.30.70.2860">
    <property type="match status" value="1"/>
</dbReference>
<reference evidence="3" key="1">
    <citation type="journal article" date="2021" name="PeerJ">
        <title>Extensive microbial diversity within the chicken gut microbiome revealed by metagenomics and culture.</title>
        <authorList>
            <person name="Gilroy R."/>
            <person name="Ravi A."/>
            <person name="Getino M."/>
            <person name="Pursley I."/>
            <person name="Horton D.L."/>
            <person name="Alikhan N.F."/>
            <person name="Baker D."/>
            <person name="Gharbi K."/>
            <person name="Hall N."/>
            <person name="Watson M."/>
            <person name="Adriaenssens E.M."/>
            <person name="Foster-Nyarko E."/>
            <person name="Jarju S."/>
            <person name="Secka A."/>
            <person name="Antonio M."/>
            <person name="Oren A."/>
            <person name="Chaudhuri R.R."/>
            <person name="La Ragione R."/>
            <person name="Hildebrand F."/>
            <person name="Pallen M.J."/>
        </authorList>
    </citation>
    <scope>NUCLEOTIDE SEQUENCE</scope>
    <source>
        <strain evidence="3">CHK169-2315</strain>
    </source>
</reference>
<dbReference type="InterPro" id="IPR001453">
    <property type="entry name" value="MoaB/Mog_dom"/>
</dbReference>
<evidence type="ECO:0000259" key="2">
    <source>
        <dbReference type="SMART" id="SM00852"/>
    </source>
</evidence>
<accession>A0A9D1PK47</accession>
<dbReference type="NCBIfam" id="TIGR00177">
    <property type="entry name" value="molyb_syn"/>
    <property type="match status" value="1"/>
</dbReference>